<protein>
    <recommendedName>
        <fullName evidence="3">Reverse transcriptase domain-containing protein</fullName>
    </recommendedName>
</protein>
<sequence>MSKAKYCGLNTVKLANASQHAYQPGKSTDTALYSLSFILEKNVKAKEIALAVFLDIEGAFDKVPIEAIVRALEHRGVN</sequence>
<organism evidence="1 2">
    <name type="scientific">Oedothorax gibbosus</name>
    <dbReference type="NCBI Taxonomy" id="931172"/>
    <lineage>
        <taxon>Eukaryota</taxon>
        <taxon>Metazoa</taxon>
        <taxon>Ecdysozoa</taxon>
        <taxon>Arthropoda</taxon>
        <taxon>Chelicerata</taxon>
        <taxon>Arachnida</taxon>
        <taxon>Araneae</taxon>
        <taxon>Araneomorphae</taxon>
        <taxon>Entelegynae</taxon>
        <taxon>Araneoidea</taxon>
        <taxon>Linyphiidae</taxon>
        <taxon>Erigoninae</taxon>
        <taxon>Oedothorax</taxon>
    </lineage>
</organism>
<evidence type="ECO:0000313" key="1">
    <source>
        <dbReference type="EMBL" id="KAG8201000.1"/>
    </source>
</evidence>
<dbReference type="EMBL" id="JAFNEN010000010">
    <property type="protein sequence ID" value="KAG8201000.1"/>
    <property type="molecule type" value="Genomic_DNA"/>
</dbReference>
<gene>
    <name evidence="1" type="ORF">JTE90_021462</name>
</gene>
<keyword evidence="2" id="KW-1185">Reference proteome</keyword>
<evidence type="ECO:0008006" key="3">
    <source>
        <dbReference type="Google" id="ProtNLM"/>
    </source>
</evidence>
<proteinExistence type="predicted"/>
<comment type="caution">
    <text evidence="1">The sequence shown here is derived from an EMBL/GenBank/DDBJ whole genome shotgun (WGS) entry which is preliminary data.</text>
</comment>
<dbReference type="AlphaFoldDB" id="A0AAV6VWD7"/>
<dbReference type="Proteomes" id="UP000827092">
    <property type="component" value="Unassembled WGS sequence"/>
</dbReference>
<reference evidence="1 2" key="1">
    <citation type="journal article" date="2022" name="Nat. Ecol. Evol.">
        <title>A masculinizing supergene underlies an exaggerated male reproductive morph in a spider.</title>
        <authorList>
            <person name="Hendrickx F."/>
            <person name="De Corte Z."/>
            <person name="Sonet G."/>
            <person name="Van Belleghem S.M."/>
            <person name="Kostlbacher S."/>
            <person name="Vangestel C."/>
        </authorList>
    </citation>
    <scope>NUCLEOTIDE SEQUENCE [LARGE SCALE GENOMIC DNA]</scope>
    <source>
        <strain evidence="1">W744_W776</strain>
    </source>
</reference>
<name>A0AAV6VWD7_9ARAC</name>
<accession>A0AAV6VWD7</accession>
<evidence type="ECO:0000313" key="2">
    <source>
        <dbReference type="Proteomes" id="UP000827092"/>
    </source>
</evidence>